<accession>A0ACC0VUG0</accession>
<gene>
    <name evidence="1" type="ORF">PsorP6_010477</name>
</gene>
<reference evidence="1 2" key="1">
    <citation type="journal article" date="2022" name="bioRxiv">
        <title>The genome of the oomycete Peronosclerospora sorghi, a cosmopolitan pathogen of maize and sorghum, is inflated with dispersed pseudogenes.</title>
        <authorList>
            <person name="Fletcher K."/>
            <person name="Martin F."/>
            <person name="Isakeit T."/>
            <person name="Cavanaugh K."/>
            <person name="Magill C."/>
            <person name="Michelmore R."/>
        </authorList>
    </citation>
    <scope>NUCLEOTIDE SEQUENCE [LARGE SCALE GENOMIC DNA]</scope>
    <source>
        <strain evidence="1">P6</strain>
    </source>
</reference>
<name>A0ACC0VUG0_9STRA</name>
<organism evidence="1 2">
    <name type="scientific">Peronosclerospora sorghi</name>
    <dbReference type="NCBI Taxonomy" id="230839"/>
    <lineage>
        <taxon>Eukaryota</taxon>
        <taxon>Sar</taxon>
        <taxon>Stramenopiles</taxon>
        <taxon>Oomycota</taxon>
        <taxon>Peronosporomycetes</taxon>
        <taxon>Peronosporales</taxon>
        <taxon>Peronosporaceae</taxon>
        <taxon>Peronosclerospora</taxon>
    </lineage>
</organism>
<evidence type="ECO:0000313" key="1">
    <source>
        <dbReference type="EMBL" id="KAI9910124.1"/>
    </source>
</evidence>
<keyword evidence="2" id="KW-1185">Reference proteome</keyword>
<sequence>MKQLWQDWLSITPSFEKAGTDEWKNIASKFDPKEMPEVMRIVTIEGLDVNPCCGPHVKTLAQLRSLRVLNTEIARGAFRVWFVAGDRVNREVTRMLKNEHAMTKLLSSAPNDHASRTEKLLLFQKNATKELKTLKKELVASIARDLVARPHEGVISYHRSEADLAFLQTLLVFLRDAQNNAVFVLTARELAGDGWPLPYRWTS</sequence>
<comment type="caution">
    <text evidence="1">The sequence shown here is derived from an EMBL/GenBank/DDBJ whole genome shotgun (WGS) entry which is preliminary data.</text>
</comment>
<proteinExistence type="predicted"/>
<evidence type="ECO:0000313" key="2">
    <source>
        <dbReference type="Proteomes" id="UP001163321"/>
    </source>
</evidence>
<dbReference type="EMBL" id="CM047585">
    <property type="protein sequence ID" value="KAI9910124.1"/>
    <property type="molecule type" value="Genomic_DNA"/>
</dbReference>
<protein>
    <submittedName>
        <fullName evidence="1">Uncharacterized protein</fullName>
    </submittedName>
</protein>
<dbReference type="Proteomes" id="UP001163321">
    <property type="component" value="Chromosome 6"/>
</dbReference>